<evidence type="ECO:0000256" key="7">
    <source>
        <dbReference type="ARBA" id="ARBA00023136"/>
    </source>
</evidence>
<keyword evidence="6 11" id="KW-0798">TonB box</keyword>
<gene>
    <name evidence="15" type="ORF">CRU90_11630</name>
</gene>
<dbReference type="InterPro" id="IPR039426">
    <property type="entry name" value="TonB-dep_rcpt-like"/>
</dbReference>
<evidence type="ECO:0000256" key="4">
    <source>
        <dbReference type="ARBA" id="ARBA00022692"/>
    </source>
</evidence>
<evidence type="ECO:0000313" key="16">
    <source>
        <dbReference type="Proteomes" id="UP000290870"/>
    </source>
</evidence>
<organism evidence="15 16">
    <name type="scientific">Arcobacter cloacae</name>
    <dbReference type="NCBI Taxonomy" id="1054034"/>
    <lineage>
        <taxon>Bacteria</taxon>
        <taxon>Pseudomonadati</taxon>
        <taxon>Campylobacterota</taxon>
        <taxon>Epsilonproteobacteria</taxon>
        <taxon>Campylobacterales</taxon>
        <taxon>Arcobacteraceae</taxon>
        <taxon>Arcobacter</taxon>
    </lineage>
</organism>
<dbReference type="InterPro" id="IPR036942">
    <property type="entry name" value="Beta-barrel_TonB_sf"/>
</dbReference>
<feature type="chain" id="PRO_5020568660" evidence="12">
    <location>
        <begin position="23"/>
        <end position="607"/>
    </location>
</feature>
<dbReference type="InterPro" id="IPR037066">
    <property type="entry name" value="Plug_dom_sf"/>
</dbReference>
<keyword evidence="4 10" id="KW-0812">Transmembrane</keyword>
<proteinExistence type="inferred from homology"/>
<dbReference type="CDD" id="cd01347">
    <property type="entry name" value="ligand_gated_channel"/>
    <property type="match status" value="1"/>
</dbReference>
<comment type="caution">
    <text evidence="15">The sequence shown here is derived from an EMBL/GenBank/DDBJ whole genome shotgun (WGS) entry which is preliminary data.</text>
</comment>
<evidence type="ECO:0000259" key="13">
    <source>
        <dbReference type="Pfam" id="PF00593"/>
    </source>
</evidence>
<reference evidence="15 16" key="1">
    <citation type="submission" date="2017-10" db="EMBL/GenBank/DDBJ databases">
        <title>Genomics of the genus Arcobacter.</title>
        <authorList>
            <person name="Perez-Cataluna A."/>
            <person name="Figueras M.J."/>
        </authorList>
    </citation>
    <scope>NUCLEOTIDE SEQUENCE [LARGE SCALE GENOMIC DNA]</scope>
    <source>
        <strain evidence="15 16">F26</strain>
    </source>
</reference>
<feature type="domain" description="TonB-dependent receptor plug" evidence="14">
    <location>
        <begin position="41"/>
        <end position="148"/>
    </location>
</feature>
<sequence>MQKKLSISLVASFLLATTNLFSAESLETITVTSATKTTQSIKDVTSNVDVITAQEIEERKFTTVVEALNTLPGISFVSNGGMGNTSSVFLRGMESKRILVLIDGVKYQDPSNTSGAAFSHLMISDIERIEVIKGPQSGIWGADASAGVINIITKEAKNGVHVNFNSELGSFQTKKYGMSVSNKTDKYSVKLSADRILTDGFSSQSPFGDRVDDYEKDGYRNTTVNLKGSYNITDEDSINLSYHHINSFVEYDDWNAPNTNLHSDNESNLYSLGYNKNYKNHNIKLKYDLSEFEKKELEATNSWQVRDYNGKVKLLDLTDNISYFDKDNFLIGFSHEKTEVDYIKGNNVTNKDDNTNKAIYITNTNYLGDFAITESLRRDDYSNFGSKYTGKIGAKYNVNEDLSFNANYGTAYNAPNIINILNPWGVSNPDLEPEKIKGFDISSTYKDFTLTYFKNKIDNLMNWQSSKYVNIDGTSTIAGYEAKYSKLIIEDLLLNLNYTYLSAKDSQERELARRPKNQVGFGVDYYGINNLHFNVNGQYIGERYDGANKTGRETGNYTLWNSVINYEINKTFSTYLKVDNIFNKYYQTIDGYATAQRSAYVGLKANF</sequence>
<evidence type="ECO:0000256" key="6">
    <source>
        <dbReference type="ARBA" id="ARBA00023077"/>
    </source>
</evidence>
<dbReference type="GO" id="GO:0044718">
    <property type="term" value="P:siderophore transmembrane transport"/>
    <property type="evidence" value="ECO:0007669"/>
    <property type="project" value="TreeGrafter"/>
</dbReference>
<dbReference type="AlphaFoldDB" id="A0A4Q0ZDU8"/>
<keyword evidence="5 12" id="KW-0732">Signal</keyword>
<feature type="domain" description="TonB-dependent receptor-like beta-barrel" evidence="13">
    <location>
        <begin position="191"/>
        <end position="581"/>
    </location>
</feature>
<evidence type="ECO:0000256" key="8">
    <source>
        <dbReference type="ARBA" id="ARBA00023170"/>
    </source>
</evidence>
<evidence type="ECO:0000256" key="12">
    <source>
        <dbReference type="SAM" id="SignalP"/>
    </source>
</evidence>
<keyword evidence="2 10" id="KW-0813">Transport</keyword>
<dbReference type="InterPro" id="IPR012910">
    <property type="entry name" value="Plug_dom"/>
</dbReference>
<dbReference type="Proteomes" id="UP000290870">
    <property type="component" value="Unassembled WGS sequence"/>
</dbReference>
<dbReference type="GO" id="GO:0015344">
    <property type="term" value="F:siderophore uptake transmembrane transporter activity"/>
    <property type="evidence" value="ECO:0007669"/>
    <property type="project" value="TreeGrafter"/>
</dbReference>
<comment type="similarity">
    <text evidence="10 11">Belongs to the TonB-dependent receptor family.</text>
</comment>
<keyword evidence="8 15" id="KW-0675">Receptor</keyword>
<dbReference type="PROSITE" id="PS52016">
    <property type="entry name" value="TONB_DEPENDENT_REC_3"/>
    <property type="match status" value="1"/>
</dbReference>
<dbReference type="PANTHER" id="PTHR30069">
    <property type="entry name" value="TONB-DEPENDENT OUTER MEMBRANE RECEPTOR"/>
    <property type="match status" value="1"/>
</dbReference>
<evidence type="ECO:0000256" key="11">
    <source>
        <dbReference type="RuleBase" id="RU003357"/>
    </source>
</evidence>
<feature type="signal peptide" evidence="12">
    <location>
        <begin position="1"/>
        <end position="22"/>
    </location>
</feature>
<evidence type="ECO:0000313" key="15">
    <source>
        <dbReference type="EMBL" id="RXJ83011.1"/>
    </source>
</evidence>
<evidence type="ECO:0000256" key="10">
    <source>
        <dbReference type="PROSITE-ProRule" id="PRU01360"/>
    </source>
</evidence>
<dbReference type="Gene3D" id="2.40.170.20">
    <property type="entry name" value="TonB-dependent receptor, beta-barrel domain"/>
    <property type="match status" value="1"/>
</dbReference>
<keyword evidence="3 10" id="KW-1134">Transmembrane beta strand</keyword>
<dbReference type="Gene3D" id="2.170.130.10">
    <property type="entry name" value="TonB-dependent receptor, plug domain"/>
    <property type="match status" value="1"/>
</dbReference>
<evidence type="ECO:0000259" key="14">
    <source>
        <dbReference type="Pfam" id="PF07715"/>
    </source>
</evidence>
<dbReference type="InterPro" id="IPR000531">
    <property type="entry name" value="Beta-barrel_TonB"/>
</dbReference>
<keyword evidence="9 10" id="KW-0998">Cell outer membrane</keyword>
<evidence type="ECO:0000256" key="9">
    <source>
        <dbReference type="ARBA" id="ARBA00023237"/>
    </source>
</evidence>
<name>A0A4Q0ZDU8_9BACT</name>
<dbReference type="Pfam" id="PF00593">
    <property type="entry name" value="TonB_dep_Rec_b-barrel"/>
    <property type="match status" value="1"/>
</dbReference>
<evidence type="ECO:0000256" key="1">
    <source>
        <dbReference type="ARBA" id="ARBA00004571"/>
    </source>
</evidence>
<evidence type="ECO:0000256" key="3">
    <source>
        <dbReference type="ARBA" id="ARBA00022452"/>
    </source>
</evidence>
<dbReference type="Pfam" id="PF07715">
    <property type="entry name" value="Plug"/>
    <property type="match status" value="1"/>
</dbReference>
<dbReference type="SUPFAM" id="SSF56935">
    <property type="entry name" value="Porins"/>
    <property type="match status" value="1"/>
</dbReference>
<evidence type="ECO:0000256" key="5">
    <source>
        <dbReference type="ARBA" id="ARBA00022729"/>
    </source>
</evidence>
<accession>A0A4Q0ZDU8</accession>
<comment type="subcellular location">
    <subcellularLocation>
        <location evidence="1 10">Cell outer membrane</location>
        <topology evidence="1 10">Multi-pass membrane protein</topology>
    </subcellularLocation>
</comment>
<dbReference type="OrthoDB" id="9763670at2"/>
<evidence type="ECO:0000256" key="2">
    <source>
        <dbReference type="ARBA" id="ARBA00022448"/>
    </source>
</evidence>
<dbReference type="PANTHER" id="PTHR30069:SF29">
    <property type="entry name" value="HEMOGLOBIN AND HEMOGLOBIN-HAPTOGLOBIN-BINDING PROTEIN 1-RELATED"/>
    <property type="match status" value="1"/>
</dbReference>
<dbReference type="GO" id="GO:0009279">
    <property type="term" value="C:cell outer membrane"/>
    <property type="evidence" value="ECO:0007669"/>
    <property type="project" value="UniProtKB-SubCell"/>
</dbReference>
<dbReference type="EMBL" id="PDJZ01000018">
    <property type="protein sequence ID" value="RXJ83011.1"/>
    <property type="molecule type" value="Genomic_DNA"/>
</dbReference>
<keyword evidence="7 10" id="KW-0472">Membrane</keyword>
<dbReference type="RefSeq" id="WP_128987444.1">
    <property type="nucleotide sequence ID" value="NZ_PDJZ01000018.1"/>
</dbReference>
<protein>
    <submittedName>
        <fullName evidence="15">TonB-dependent receptor</fullName>
    </submittedName>
</protein>